<dbReference type="InterPro" id="IPR022742">
    <property type="entry name" value="Hydrolase_4"/>
</dbReference>
<dbReference type="EMBL" id="PNBA02000619">
    <property type="protein sequence ID" value="KAG6383342.1"/>
    <property type="molecule type" value="Genomic_DNA"/>
</dbReference>
<evidence type="ECO:0000256" key="1">
    <source>
        <dbReference type="SAM" id="SignalP"/>
    </source>
</evidence>
<feature type="domain" description="Serine aminopeptidase S33" evidence="2">
    <location>
        <begin position="568"/>
        <end position="675"/>
    </location>
</feature>
<proteinExistence type="predicted"/>
<evidence type="ECO:0000313" key="4">
    <source>
        <dbReference type="Proteomes" id="UP000298416"/>
    </source>
</evidence>
<comment type="caution">
    <text evidence="3">The sequence shown here is derived from an EMBL/GenBank/DDBJ whole genome shotgun (WGS) entry which is preliminary data.</text>
</comment>
<dbReference type="PANTHER" id="PTHR42886">
    <property type="entry name" value="RE40534P-RELATED"/>
    <property type="match status" value="1"/>
</dbReference>
<dbReference type="AlphaFoldDB" id="A0A8X8YX73"/>
<dbReference type="Gene3D" id="3.40.50.1820">
    <property type="entry name" value="alpha/beta hydrolase"/>
    <property type="match status" value="3"/>
</dbReference>
<protein>
    <recommendedName>
        <fullName evidence="2">Serine aminopeptidase S33 domain-containing protein</fullName>
    </recommendedName>
</protein>
<name>A0A8X8YX73_SALSN</name>
<gene>
    <name evidence="3" type="ORF">SASPL_156908</name>
</gene>
<dbReference type="SUPFAM" id="SSF53474">
    <property type="entry name" value="alpha/beta-Hydrolases"/>
    <property type="match status" value="3"/>
</dbReference>
<dbReference type="PANTHER" id="PTHR42886:SF53">
    <property type="entry name" value="ALPHA_BETA-HYDROLASES SUPERFAMILY PROTEIN"/>
    <property type="match status" value="1"/>
</dbReference>
<dbReference type="Proteomes" id="UP000298416">
    <property type="component" value="Unassembled WGS sequence"/>
</dbReference>
<keyword evidence="4" id="KW-1185">Reference proteome</keyword>
<sequence length="796" mass="88852">MFLLQFLVFSLSLNHSISLLIATMDMNCTITQQKLLIRNKHGEKLVGILHDTGSPQLVLLCHGFRSSKNDEILVSIGAALEKEGISAFRLDFSGMGMESEGTFQFGNYSKEVEDIRSVVEYFVGSNRSPIAIVGHSKGGDGVILYASKYHDIPAVVNLSNPIDLRRGMEERFGEDIFDRLKKDGYVDVESKTDMCEACLSIDANCRVLTVHGTADEVIPVGDAYEFPKVIRNHQLIIIPGANHGFSSHQEEMVSAVLPFLKECMSRASTQVDHVEGGFDHLRFYIDVRGLIATYLPELNLCLSSARMILDNIVFELSSSSTSLIFVYMVFELELSNSFPDLVRGMEDRFGKDIWKRLTKDGYVDVISKTDMREACRSIDANYRVLTVHGTNDEVIPVGDAYEFAKMIRSHQLKIIQGANHGYTSHQEEMDSAVLAFLKECMSRTSTQVSSCGGCRDHSEVFVEIVEIGNSEEILRRLRLVDRDAGLRSGEMQLGEVGIGGEIEPLLTDGFALDEGFRGEAGEDLNDEVRREAREESRRFSAAMQQKVTIPNKHGKKLVGLLHDTGSPQLVVLCHGFRSTKEYKIMVNLAGALEKEGISAFRFDFSGNGESEGSFQFGNYFDEVDDLRSVVDYFAGSNRSTIAVLGHSKGGDVVLLYASKYHDVPAVVNLSGRYDLKRGIEERFGNDFMERLKKDGYIDVKTTKGEVEYRVTEESMKERLNTNMHEACPLIDPNCRLLTVHGSADEIIPLEDAKEFAKILPNHELKIVEGANHGYSSHQDELVSVVLPFLKEMCAKR</sequence>
<feature type="signal peptide" evidence="1">
    <location>
        <begin position="1"/>
        <end position="18"/>
    </location>
</feature>
<organism evidence="3">
    <name type="scientific">Salvia splendens</name>
    <name type="common">Scarlet sage</name>
    <dbReference type="NCBI Taxonomy" id="180675"/>
    <lineage>
        <taxon>Eukaryota</taxon>
        <taxon>Viridiplantae</taxon>
        <taxon>Streptophyta</taxon>
        <taxon>Embryophyta</taxon>
        <taxon>Tracheophyta</taxon>
        <taxon>Spermatophyta</taxon>
        <taxon>Magnoliopsida</taxon>
        <taxon>eudicotyledons</taxon>
        <taxon>Gunneridae</taxon>
        <taxon>Pentapetalae</taxon>
        <taxon>asterids</taxon>
        <taxon>lamiids</taxon>
        <taxon>Lamiales</taxon>
        <taxon>Lamiaceae</taxon>
        <taxon>Nepetoideae</taxon>
        <taxon>Mentheae</taxon>
        <taxon>Salviinae</taxon>
        <taxon>Salvia</taxon>
        <taxon>Salvia subgen. Calosphace</taxon>
        <taxon>core Calosphace</taxon>
    </lineage>
</organism>
<reference evidence="3" key="2">
    <citation type="submission" date="2020-08" db="EMBL/GenBank/DDBJ databases">
        <title>Plant Genome Project.</title>
        <authorList>
            <person name="Zhang R.-G."/>
        </authorList>
    </citation>
    <scope>NUCLEOTIDE SEQUENCE</scope>
    <source>
        <strain evidence="3">Huo1</strain>
        <tissue evidence="3">Leaf</tissue>
    </source>
</reference>
<dbReference type="FunFam" id="3.40.50.1820:FF:000170">
    <property type="entry name" value="Alpha/beta-Hydrolases superfamily protein"/>
    <property type="match status" value="1"/>
</dbReference>
<evidence type="ECO:0000313" key="3">
    <source>
        <dbReference type="EMBL" id="KAG6383342.1"/>
    </source>
</evidence>
<dbReference type="Pfam" id="PF12146">
    <property type="entry name" value="Hydrolase_4"/>
    <property type="match status" value="2"/>
</dbReference>
<evidence type="ECO:0000259" key="2">
    <source>
        <dbReference type="Pfam" id="PF12146"/>
    </source>
</evidence>
<accession>A0A8X8YX73</accession>
<feature type="chain" id="PRO_5036457283" description="Serine aminopeptidase S33 domain-containing protein" evidence="1">
    <location>
        <begin position="19"/>
        <end position="796"/>
    </location>
</feature>
<reference evidence="3" key="1">
    <citation type="submission" date="2018-01" db="EMBL/GenBank/DDBJ databases">
        <authorList>
            <person name="Mao J.F."/>
        </authorList>
    </citation>
    <scope>NUCLEOTIDE SEQUENCE</scope>
    <source>
        <strain evidence="3">Huo1</strain>
        <tissue evidence="3">Leaf</tissue>
    </source>
</reference>
<feature type="domain" description="Serine aminopeptidase S33" evidence="2">
    <location>
        <begin position="56"/>
        <end position="161"/>
    </location>
</feature>
<dbReference type="InterPro" id="IPR029058">
    <property type="entry name" value="AB_hydrolase_fold"/>
</dbReference>
<keyword evidence="1" id="KW-0732">Signal</keyword>